<keyword evidence="3" id="KW-0813">Transport</keyword>
<dbReference type="Pfam" id="PF00999">
    <property type="entry name" value="Na_H_Exchanger"/>
    <property type="match status" value="1"/>
</dbReference>
<dbReference type="GO" id="GO:0015297">
    <property type="term" value="F:antiporter activity"/>
    <property type="evidence" value="ECO:0007669"/>
    <property type="project" value="InterPro"/>
</dbReference>
<feature type="transmembrane region" description="Helical" evidence="7">
    <location>
        <begin position="108"/>
        <end position="125"/>
    </location>
</feature>
<evidence type="ECO:0000256" key="1">
    <source>
        <dbReference type="ARBA" id="ARBA00004141"/>
    </source>
</evidence>
<feature type="transmembrane region" description="Helical" evidence="7">
    <location>
        <begin position="55"/>
        <end position="73"/>
    </location>
</feature>
<dbReference type="EMBL" id="JAGVSJ010000007">
    <property type="protein sequence ID" value="MBX8631663.1"/>
    <property type="molecule type" value="Genomic_DNA"/>
</dbReference>
<dbReference type="AlphaFoldDB" id="A0A8J7YNH7"/>
<feature type="domain" description="Cation/H+ exchanger transmembrane" evidence="8">
    <location>
        <begin position="12"/>
        <end position="369"/>
    </location>
</feature>
<evidence type="ECO:0000256" key="4">
    <source>
        <dbReference type="ARBA" id="ARBA00022692"/>
    </source>
</evidence>
<evidence type="ECO:0000256" key="7">
    <source>
        <dbReference type="SAM" id="Phobius"/>
    </source>
</evidence>
<feature type="transmembrane region" description="Helical" evidence="7">
    <location>
        <begin position="172"/>
        <end position="196"/>
    </location>
</feature>
<evidence type="ECO:0000256" key="3">
    <source>
        <dbReference type="ARBA" id="ARBA00022448"/>
    </source>
</evidence>
<feature type="transmembrane region" description="Helical" evidence="7">
    <location>
        <begin position="523"/>
        <end position="543"/>
    </location>
</feature>
<dbReference type="Gene3D" id="1.20.1530.20">
    <property type="match status" value="1"/>
</dbReference>
<dbReference type="EMBL" id="JAHEAC010000014">
    <property type="protein sequence ID" value="MBX8643635.1"/>
    <property type="molecule type" value="Genomic_DNA"/>
</dbReference>
<feature type="transmembrane region" description="Helical" evidence="7">
    <location>
        <begin position="230"/>
        <end position="247"/>
    </location>
</feature>
<comment type="similarity">
    <text evidence="2">Belongs to the monovalent cation:proton antiporter 2 (CPA2) transporter (TC 2.A.37) family.</text>
</comment>
<organism evidence="10 11">
    <name type="scientific">Candidatus Sysuiplasma superficiale</name>
    <dbReference type="NCBI Taxonomy" id="2823368"/>
    <lineage>
        <taxon>Archaea</taxon>
        <taxon>Methanobacteriati</taxon>
        <taxon>Thermoplasmatota</taxon>
        <taxon>Thermoplasmata</taxon>
        <taxon>Candidatus Sysuiplasmatales</taxon>
        <taxon>Candidatus Sysuiplasmataceae</taxon>
        <taxon>Candidatus Sysuiplasma</taxon>
    </lineage>
</organism>
<dbReference type="PANTHER" id="PTHR42751">
    <property type="entry name" value="SODIUM/HYDROGEN EXCHANGER FAMILY/TRKA DOMAIN PROTEIN"/>
    <property type="match status" value="1"/>
</dbReference>
<feature type="transmembrane region" description="Helical" evidence="7">
    <location>
        <begin position="259"/>
        <end position="279"/>
    </location>
</feature>
<dbReference type="GO" id="GO:0016020">
    <property type="term" value="C:membrane"/>
    <property type="evidence" value="ECO:0007669"/>
    <property type="project" value="UniProtKB-SubCell"/>
</dbReference>
<dbReference type="PANTHER" id="PTHR42751:SF3">
    <property type="entry name" value="SODIUM_GLUTAMATE SYMPORTER"/>
    <property type="match status" value="1"/>
</dbReference>
<comment type="caution">
    <text evidence="10">The sequence shown here is derived from an EMBL/GenBank/DDBJ whole genome shotgun (WGS) entry which is preliminary data.</text>
</comment>
<feature type="transmembrane region" description="Helical" evidence="7">
    <location>
        <begin position="418"/>
        <end position="439"/>
    </location>
</feature>
<feature type="transmembrane region" description="Helical" evidence="7">
    <location>
        <begin position="203"/>
        <end position="224"/>
    </location>
</feature>
<accession>A0A8J7YNH7</accession>
<gene>
    <name evidence="9" type="ORF">J9259_03975</name>
    <name evidence="10" type="ORF">KIY12_02760</name>
</gene>
<proteinExistence type="inferred from homology"/>
<evidence type="ECO:0000313" key="9">
    <source>
        <dbReference type="EMBL" id="MBX8631663.1"/>
    </source>
</evidence>
<name>A0A8J7YNH7_9ARCH</name>
<dbReference type="InterPro" id="IPR038770">
    <property type="entry name" value="Na+/solute_symporter_sf"/>
</dbReference>
<sequence>MGYEGIAILFAVAALISVLFKKLRQPLILGYIVAGVLSASFLISVTNVMALISDLGITLLAFTMGMELSLKVLKEIGKKVIMAGIIELLLMMPAGYLISIAMGWSPSAAVFFAAAFALTSTTVVTKTMRDCRETIKSYADLVLGLLIVEDLLTVVILGVLSSAGTHTSIGVLQFFELVGGMAFFGVVSMLLAISVIPKVINHIVSLGSDEIIVITSLGLCFALALFAKELGFSFVIGAFIVGVAVAESDHKERIYSKMVPVRDIFLAVFFVSIGTLIQTSYLIRLIPLAILLGVLFVVWKFISVTFGFTSMGYGLQNASYVGIAAGAMGEFSFVIGRLGLQYGVFNQEIYTLIVLMSTVTIIILPQSIKRNEGIYRAIRSRMPQGPALYVLALRSFFERALGQLRNPFRMDRSSRSMFITFLLNLMVVMSVLLMTKFFVDYVTSAAMRAQADSFLIYLGYIIIVALILFASLNTLMEEVRVFFGDSDIKSRFVSTLFRRILMAIYVVVGYIVVATAISSLFYVQPVIAVISVVVSALIIFLLWKGISDLKISLPAARNRDAGSAPRNKMTDNEIILDMLMR</sequence>
<evidence type="ECO:0000256" key="2">
    <source>
        <dbReference type="ARBA" id="ARBA00005551"/>
    </source>
</evidence>
<feature type="transmembrane region" description="Helical" evidence="7">
    <location>
        <begin position="137"/>
        <end position="160"/>
    </location>
</feature>
<feature type="transmembrane region" description="Helical" evidence="7">
    <location>
        <begin position="349"/>
        <end position="368"/>
    </location>
</feature>
<protein>
    <submittedName>
        <fullName evidence="10">Cation:proton antiporter</fullName>
    </submittedName>
</protein>
<evidence type="ECO:0000256" key="6">
    <source>
        <dbReference type="ARBA" id="ARBA00023136"/>
    </source>
</evidence>
<reference evidence="10" key="1">
    <citation type="submission" date="2021-05" db="EMBL/GenBank/DDBJ databases">
        <title>Genomic insights into ecological role and evolution of a novel Thermoplasmata order Candidatus Sysuiplasmatales.</title>
        <authorList>
            <person name="Yuan Y."/>
        </authorList>
    </citation>
    <scope>NUCLEOTIDE SEQUENCE</scope>
    <source>
        <strain evidence="10">TUT19-bin139</strain>
        <strain evidence="9">YP2-bin.285</strain>
    </source>
</reference>
<comment type="subcellular location">
    <subcellularLocation>
        <location evidence="1">Membrane</location>
        <topology evidence="1">Multi-pass membrane protein</topology>
    </subcellularLocation>
</comment>
<feature type="transmembrane region" description="Helical" evidence="7">
    <location>
        <begin position="496"/>
        <end position="517"/>
    </location>
</feature>
<feature type="transmembrane region" description="Helical" evidence="7">
    <location>
        <begin position="285"/>
        <end position="308"/>
    </location>
</feature>
<dbReference type="Proteomes" id="UP000750197">
    <property type="component" value="Unassembled WGS sequence"/>
</dbReference>
<evidence type="ECO:0000256" key="5">
    <source>
        <dbReference type="ARBA" id="ARBA00022989"/>
    </source>
</evidence>
<evidence type="ECO:0000313" key="10">
    <source>
        <dbReference type="EMBL" id="MBX8643635.1"/>
    </source>
</evidence>
<dbReference type="GO" id="GO:1902600">
    <property type="term" value="P:proton transmembrane transport"/>
    <property type="evidence" value="ECO:0007669"/>
    <property type="project" value="InterPro"/>
</dbReference>
<evidence type="ECO:0000313" key="11">
    <source>
        <dbReference type="Proteomes" id="UP000750197"/>
    </source>
</evidence>
<evidence type="ECO:0000259" key="8">
    <source>
        <dbReference type="Pfam" id="PF00999"/>
    </source>
</evidence>
<feature type="transmembrane region" description="Helical" evidence="7">
    <location>
        <begin position="454"/>
        <end position="475"/>
    </location>
</feature>
<keyword evidence="6 7" id="KW-0472">Membrane</keyword>
<dbReference type="InterPro" id="IPR006153">
    <property type="entry name" value="Cation/H_exchanger_TM"/>
</dbReference>
<dbReference type="Proteomes" id="UP000716004">
    <property type="component" value="Unassembled WGS sequence"/>
</dbReference>
<keyword evidence="5 7" id="KW-1133">Transmembrane helix</keyword>
<keyword evidence="4 7" id="KW-0812">Transmembrane</keyword>
<feature type="transmembrane region" description="Helical" evidence="7">
    <location>
        <begin position="28"/>
        <end position="49"/>
    </location>
</feature>
<feature type="transmembrane region" description="Helical" evidence="7">
    <location>
        <begin position="320"/>
        <end position="343"/>
    </location>
</feature>
<feature type="transmembrane region" description="Helical" evidence="7">
    <location>
        <begin position="80"/>
        <end position="102"/>
    </location>
</feature>
<feature type="transmembrane region" description="Helical" evidence="7">
    <location>
        <begin position="6"/>
        <end position="21"/>
    </location>
</feature>